<feature type="compositionally biased region" description="Basic and acidic residues" evidence="1">
    <location>
        <begin position="13"/>
        <end position="23"/>
    </location>
</feature>
<keyword evidence="2" id="KW-0472">Membrane</keyword>
<dbReference type="EMBL" id="BSXT01001242">
    <property type="protein sequence ID" value="GMF40383.1"/>
    <property type="molecule type" value="Genomic_DNA"/>
</dbReference>
<proteinExistence type="predicted"/>
<evidence type="ECO:0000313" key="4">
    <source>
        <dbReference type="Proteomes" id="UP001165121"/>
    </source>
</evidence>
<feature type="region of interest" description="Disordered" evidence="1">
    <location>
        <begin position="1"/>
        <end position="28"/>
    </location>
</feature>
<reference evidence="3" key="1">
    <citation type="submission" date="2023-04" db="EMBL/GenBank/DDBJ databases">
        <title>Phytophthora fragariaefolia NBRC 109709.</title>
        <authorList>
            <person name="Ichikawa N."/>
            <person name="Sato H."/>
            <person name="Tonouchi N."/>
        </authorList>
    </citation>
    <scope>NUCLEOTIDE SEQUENCE</scope>
    <source>
        <strain evidence="3">NBRC 109709</strain>
    </source>
</reference>
<accession>A0A9W6XJ43</accession>
<keyword evidence="4" id="KW-1185">Reference proteome</keyword>
<comment type="caution">
    <text evidence="3">The sequence shown here is derived from an EMBL/GenBank/DDBJ whole genome shotgun (WGS) entry which is preliminary data.</text>
</comment>
<keyword evidence="2" id="KW-0812">Transmembrane</keyword>
<evidence type="ECO:0000256" key="2">
    <source>
        <dbReference type="SAM" id="Phobius"/>
    </source>
</evidence>
<name>A0A9W6XJ43_9STRA</name>
<feature type="compositionally biased region" description="Acidic residues" evidence="1">
    <location>
        <begin position="1"/>
        <end position="12"/>
    </location>
</feature>
<dbReference type="AlphaFoldDB" id="A0A9W6XJ43"/>
<evidence type="ECO:0000256" key="1">
    <source>
        <dbReference type="SAM" id="MobiDB-lite"/>
    </source>
</evidence>
<protein>
    <submittedName>
        <fullName evidence="3">Unnamed protein product</fullName>
    </submittedName>
</protein>
<dbReference type="Proteomes" id="UP001165121">
    <property type="component" value="Unassembled WGS sequence"/>
</dbReference>
<dbReference type="OrthoDB" id="167875at2759"/>
<sequence length="359" mass="39523">MADQLMPEEVDTSEERDHDRCGGKDSSAINAASNDAAQWPLVDDAYASMSSQGRGSLLFDTMSAWKFVPLAEDIVQFALDAVRYKSNYAPTVTTRLCLHYINYIRSRVNNGLITFLIYVDGCTSSEVVGTGRCDIYYCRPYQYELQLTQKTVGSTVFIVQSIYKTIDQKDLDEMRSEESNLDFSTLVDAVTTDTGADVRAAIQQTQLGLQTEQPLSWQDNTGDVLQGSLFFDSEEPIAWTNDVDNLWESQPAAEVHSSAQTISLRAEPSAPERVTRSEPGATLVAIAGIATVALSTFAFVLAFTLARFRAQANTKSSTTEYSPLRSTLHTTENTISMTSRDSVAADITSDTDKVEYFSG</sequence>
<evidence type="ECO:0000313" key="3">
    <source>
        <dbReference type="EMBL" id="GMF40383.1"/>
    </source>
</evidence>
<feature type="transmembrane region" description="Helical" evidence="2">
    <location>
        <begin position="283"/>
        <end position="306"/>
    </location>
</feature>
<organism evidence="3 4">
    <name type="scientific">Phytophthora fragariaefolia</name>
    <dbReference type="NCBI Taxonomy" id="1490495"/>
    <lineage>
        <taxon>Eukaryota</taxon>
        <taxon>Sar</taxon>
        <taxon>Stramenopiles</taxon>
        <taxon>Oomycota</taxon>
        <taxon>Peronosporomycetes</taxon>
        <taxon>Peronosporales</taxon>
        <taxon>Peronosporaceae</taxon>
        <taxon>Phytophthora</taxon>
    </lineage>
</organism>
<keyword evidence="2" id="KW-1133">Transmembrane helix</keyword>
<gene>
    <name evidence="3" type="ORF">Pfra01_001238700</name>
</gene>